<dbReference type="Gene3D" id="2.30.30.240">
    <property type="entry name" value="PRC-barrel domain"/>
    <property type="match status" value="1"/>
</dbReference>
<dbReference type="InterPro" id="IPR011961">
    <property type="entry name" value="RimM"/>
</dbReference>
<evidence type="ECO:0000256" key="3">
    <source>
        <dbReference type="ARBA" id="ARBA00022552"/>
    </source>
</evidence>
<dbReference type="GO" id="GO:0006364">
    <property type="term" value="P:rRNA processing"/>
    <property type="evidence" value="ECO:0007669"/>
    <property type="project" value="UniProtKB-UniRule"/>
</dbReference>
<keyword evidence="3 5" id="KW-0698">rRNA processing</keyword>
<comment type="subunit">
    <text evidence="5">Binds ribosomal protein uS19.</text>
</comment>
<reference evidence="8 9" key="1">
    <citation type="submission" date="2017-10" db="EMBL/GenBank/DDBJ databases">
        <title>The draft genome sequence of Lewinella nigricans NBRC 102662.</title>
        <authorList>
            <person name="Wang K."/>
        </authorList>
    </citation>
    <scope>NUCLEOTIDE SEQUENCE [LARGE SCALE GENOMIC DNA]</scope>
    <source>
        <strain evidence="8 9">NBRC 102662</strain>
    </source>
</reference>
<protein>
    <recommendedName>
        <fullName evidence="5">Ribosome maturation factor RimM</fullName>
    </recommendedName>
</protein>
<comment type="domain">
    <text evidence="5">The PRC barrel domain binds ribosomal protein uS19.</text>
</comment>
<name>A0A2D0NDP6_FLAN2</name>
<dbReference type="InterPro" id="IPR036976">
    <property type="entry name" value="RimM_N_sf"/>
</dbReference>
<evidence type="ECO:0000259" key="6">
    <source>
        <dbReference type="Pfam" id="PF01782"/>
    </source>
</evidence>
<comment type="subcellular location">
    <subcellularLocation>
        <location evidence="5">Cytoplasm</location>
    </subcellularLocation>
</comment>
<keyword evidence="1 5" id="KW-0963">Cytoplasm</keyword>
<dbReference type="GO" id="GO:0042274">
    <property type="term" value="P:ribosomal small subunit biogenesis"/>
    <property type="evidence" value="ECO:0007669"/>
    <property type="project" value="UniProtKB-UniRule"/>
</dbReference>
<sequence length="175" mass="19603">MSIELVPIGKTNKTHGVDGTLRITIEDAFLDDFVDAEVVFLEAGGQPTPFFVEDRWGGDPLYLKLEEVDSREDARPLTNKVLSLRREDISVPEEEQTAVKDSSGFAKWIGYTLSDEALGDIGKIEEVIELPQQFLAGLTYKEQEIMIPLHPDLIVKVAHKEKKVIMNLPEGLLEL</sequence>
<keyword evidence="2 5" id="KW-0690">Ribosome biogenesis</keyword>
<dbReference type="InterPro" id="IPR056792">
    <property type="entry name" value="PRC_RimM"/>
</dbReference>
<dbReference type="HAMAP" id="MF_00014">
    <property type="entry name" value="Ribosome_mat_RimM"/>
    <property type="match status" value="1"/>
</dbReference>
<comment type="caution">
    <text evidence="8">The sequence shown here is derived from an EMBL/GenBank/DDBJ whole genome shotgun (WGS) entry which is preliminary data.</text>
</comment>
<keyword evidence="9" id="KW-1185">Reference proteome</keyword>
<dbReference type="AlphaFoldDB" id="A0A2D0NDP6"/>
<dbReference type="GO" id="GO:0005840">
    <property type="term" value="C:ribosome"/>
    <property type="evidence" value="ECO:0007669"/>
    <property type="project" value="InterPro"/>
</dbReference>
<evidence type="ECO:0000256" key="2">
    <source>
        <dbReference type="ARBA" id="ARBA00022517"/>
    </source>
</evidence>
<evidence type="ECO:0000313" key="9">
    <source>
        <dbReference type="Proteomes" id="UP000223913"/>
    </source>
</evidence>
<evidence type="ECO:0000256" key="1">
    <source>
        <dbReference type="ARBA" id="ARBA00022490"/>
    </source>
</evidence>
<dbReference type="Pfam" id="PF24986">
    <property type="entry name" value="PRC_RimM"/>
    <property type="match status" value="1"/>
</dbReference>
<feature type="domain" description="RimM N-terminal" evidence="6">
    <location>
        <begin position="8"/>
        <end position="87"/>
    </location>
</feature>
<evidence type="ECO:0000259" key="7">
    <source>
        <dbReference type="Pfam" id="PF24986"/>
    </source>
</evidence>
<evidence type="ECO:0000256" key="5">
    <source>
        <dbReference type="HAMAP-Rule" id="MF_00014"/>
    </source>
</evidence>
<dbReference type="RefSeq" id="WP_099149861.1">
    <property type="nucleotide sequence ID" value="NZ_PDUD01000017.1"/>
</dbReference>
<dbReference type="InterPro" id="IPR002676">
    <property type="entry name" value="RimM_N"/>
</dbReference>
<feature type="domain" description="Ribosome maturation factor RimM PRC barrel" evidence="7">
    <location>
        <begin position="109"/>
        <end position="172"/>
    </location>
</feature>
<dbReference type="InterPro" id="IPR009000">
    <property type="entry name" value="Transl_B-barrel_sf"/>
</dbReference>
<dbReference type="EMBL" id="PDUD01000017">
    <property type="protein sequence ID" value="PHN06605.1"/>
    <property type="molecule type" value="Genomic_DNA"/>
</dbReference>
<dbReference type="Proteomes" id="UP000223913">
    <property type="component" value="Unassembled WGS sequence"/>
</dbReference>
<proteinExistence type="inferred from homology"/>
<dbReference type="SUPFAM" id="SSF50346">
    <property type="entry name" value="PRC-barrel domain"/>
    <property type="match status" value="1"/>
</dbReference>
<comment type="function">
    <text evidence="5">An accessory protein needed during the final step in the assembly of 30S ribosomal subunit, possibly for assembly of the head region. Essential for efficient processing of 16S rRNA. May be needed both before and after RbfA during the maturation of 16S rRNA. It has affinity for free ribosomal 30S subunits but not for 70S ribosomes.</text>
</comment>
<dbReference type="InterPro" id="IPR011033">
    <property type="entry name" value="PRC_barrel-like_sf"/>
</dbReference>
<comment type="similarity">
    <text evidence="5">Belongs to the RimM family.</text>
</comment>
<dbReference type="SUPFAM" id="SSF50447">
    <property type="entry name" value="Translation proteins"/>
    <property type="match status" value="1"/>
</dbReference>
<dbReference type="GO" id="GO:0043022">
    <property type="term" value="F:ribosome binding"/>
    <property type="evidence" value="ECO:0007669"/>
    <property type="project" value="InterPro"/>
</dbReference>
<dbReference type="PANTHER" id="PTHR33692:SF1">
    <property type="entry name" value="RIBOSOME MATURATION FACTOR RIMM"/>
    <property type="match status" value="1"/>
</dbReference>
<keyword evidence="4 5" id="KW-0143">Chaperone</keyword>
<dbReference type="Pfam" id="PF01782">
    <property type="entry name" value="RimM"/>
    <property type="match status" value="1"/>
</dbReference>
<dbReference type="Gene3D" id="2.40.30.60">
    <property type="entry name" value="RimM"/>
    <property type="match status" value="1"/>
</dbReference>
<gene>
    <name evidence="5" type="primary">rimM</name>
    <name evidence="8" type="ORF">CRP01_09905</name>
</gene>
<dbReference type="OrthoDB" id="9810331at2"/>
<organism evidence="8 9">
    <name type="scientific">Flavilitoribacter nigricans (strain ATCC 23147 / DSM 23189 / NBRC 102662 / NCIMB 1420 / SS-2)</name>
    <name type="common">Lewinella nigricans</name>
    <dbReference type="NCBI Taxonomy" id="1122177"/>
    <lineage>
        <taxon>Bacteria</taxon>
        <taxon>Pseudomonadati</taxon>
        <taxon>Bacteroidota</taxon>
        <taxon>Saprospiria</taxon>
        <taxon>Saprospirales</taxon>
        <taxon>Lewinellaceae</taxon>
        <taxon>Flavilitoribacter</taxon>
    </lineage>
</organism>
<dbReference type="PANTHER" id="PTHR33692">
    <property type="entry name" value="RIBOSOME MATURATION FACTOR RIMM"/>
    <property type="match status" value="1"/>
</dbReference>
<evidence type="ECO:0000313" key="8">
    <source>
        <dbReference type="EMBL" id="PHN06605.1"/>
    </source>
</evidence>
<dbReference type="GO" id="GO:0005737">
    <property type="term" value="C:cytoplasm"/>
    <property type="evidence" value="ECO:0007669"/>
    <property type="project" value="UniProtKB-SubCell"/>
</dbReference>
<accession>A0A2D0NDP6</accession>
<evidence type="ECO:0000256" key="4">
    <source>
        <dbReference type="ARBA" id="ARBA00023186"/>
    </source>
</evidence>